<dbReference type="Proteomes" id="UP001595075">
    <property type="component" value="Unassembled WGS sequence"/>
</dbReference>
<dbReference type="InterPro" id="IPR013320">
    <property type="entry name" value="ConA-like_dom_sf"/>
</dbReference>
<reference evidence="4 5" key="1">
    <citation type="journal article" date="2024" name="Commun. Biol.">
        <title>Comparative genomic analysis of thermophilic fungi reveals convergent evolutionary adaptations and gene losses.</title>
        <authorList>
            <person name="Steindorff A.S."/>
            <person name="Aguilar-Pontes M.V."/>
            <person name="Robinson A.J."/>
            <person name="Andreopoulos B."/>
            <person name="LaButti K."/>
            <person name="Kuo A."/>
            <person name="Mondo S."/>
            <person name="Riley R."/>
            <person name="Otillar R."/>
            <person name="Haridas S."/>
            <person name="Lipzen A."/>
            <person name="Grimwood J."/>
            <person name="Schmutz J."/>
            <person name="Clum A."/>
            <person name="Reid I.D."/>
            <person name="Moisan M.C."/>
            <person name="Butler G."/>
            <person name="Nguyen T.T.M."/>
            <person name="Dewar K."/>
            <person name="Conant G."/>
            <person name="Drula E."/>
            <person name="Henrissat B."/>
            <person name="Hansel C."/>
            <person name="Singer S."/>
            <person name="Hutchinson M.I."/>
            <person name="de Vries R.P."/>
            <person name="Natvig D.O."/>
            <person name="Powell A.J."/>
            <person name="Tsang A."/>
            <person name="Grigoriev I.V."/>
        </authorList>
    </citation>
    <scope>NUCLEOTIDE SEQUENCE [LARGE SCALE GENOMIC DNA]</scope>
    <source>
        <strain evidence="4 5">CBS 494.80</strain>
    </source>
</reference>
<feature type="region of interest" description="Disordered" evidence="1">
    <location>
        <begin position="23"/>
        <end position="63"/>
    </location>
</feature>
<organism evidence="4 5">
    <name type="scientific">Oculimacula yallundae</name>
    <dbReference type="NCBI Taxonomy" id="86028"/>
    <lineage>
        <taxon>Eukaryota</taxon>
        <taxon>Fungi</taxon>
        <taxon>Dikarya</taxon>
        <taxon>Ascomycota</taxon>
        <taxon>Pezizomycotina</taxon>
        <taxon>Leotiomycetes</taxon>
        <taxon>Helotiales</taxon>
        <taxon>Ploettnerulaceae</taxon>
        <taxon>Oculimacula</taxon>
    </lineage>
</organism>
<feature type="transmembrane region" description="Helical" evidence="2">
    <location>
        <begin position="102"/>
        <end position="127"/>
    </location>
</feature>
<evidence type="ECO:0000313" key="4">
    <source>
        <dbReference type="EMBL" id="KAL2072786.1"/>
    </source>
</evidence>
<feature type="compositionally biased region" description="Basic and acidic residues" evidence="1">
    <location>
        <begin position="41"/>
        <end position="53"/>
    </location>
</feature>
<dbReference type="Pfam" id="PF00722">
    <property type="entry name" value="Glyco_hydro_16"/>
    <property type="match status" value="1"/>
</dbReference>
<evidence type="ECO:0000259" key="3">
    <source>
        <dbReference type="PROSITE" id="PS51762"/>
    </source>
</evidence>
<dbReference type="InterPro" id="IPR000757">
    <property type="entry name" value="Beta-glucanase-like"/>
</dbReference>
<dbReference type="SUPFAM" id="SSF49899">
    <property type="entry name" value="Concanavalin A-like lectins/glucanases"/>
    <property type="match status" value="1"/>
</dbReference>
<keyword evidence="2" id="KW-1133">Transmembrane helix</keyword>
<sequence length="468" mass="52908">MAPRNPSTFQPPAIIVEDLDTADDGAVSPTHQTTNNVKESGSGDRGADHDNNEHQATCSGSIISETTGSIRSTRSYIRPYYRSRRIAKSEIEKPWVGERQSVWPTVIPCFGFACGLALIAVMIYLGIDSVPTHKYCLVMEDDFEGSRLNTSIWDYEIQVGGFGNGEFEVTTNDTENVFLENGKLVIKPTLQDPKLLDSDYTLLNLTADGTCTSDVWYNCWSATNSTNHTIINPVKSGRINTKSSASIRYGRVEVVAKMPAGDWLWPAIWLLPVEDVYGPWPASGEIDIVESRGNNYTYRYGGNNEVSSSLHWGPTKALDQTWRDTNTQKNMHSTYSAKFHTYGLEWSEKYLYTYVDSRIRHVVYTKYTKPQWIRGQFPQLSEGKLIMDPWNTNRDNTPFDTPFYLIINLAVGGTNGYFSDPDRKKPWDNNAVNASSYFWAAKDSWYPTWVEGKAQLEVESVKMWQECG</sequence>
<evidence type="ECO:0000256" key="2">
    <source>
        <dbReference type="SAM" id="Phobius"/>
    </source>
</evidence>
<gene>
    <name evidence="4" type="ORF">VTL71DRAFT_12129</name>
</gene>
<dbReference type="PANTHER" id="PTHR10963:SF62">
    <property type="entry name" value="GLUCAN 1,3-BETA-GLUCOSIDASE"/>
    <property type="match status" value="1"/>
</dbReference>
<evidence type="ECO:0000256" key="1">
    <source>
        <dbReference type="SAM" id="MobiDB-lite"/>
    </source>
</evidence>
<comment type="caution">
    <text evidence="4">The sequence shown here is derived from an EMBL/GenBank/DDBJ whole genome shotgun (WGS) entry which is preliminary data.</text>
</comment>
<keyword evidence="2" id="KW-0812">Transmembrane</keyword>
<keyword evidence="5" id="KW-1185">Reference proteome</keyword>
<feature type="compositionally biased region" description="Polar residues" evidence="1">
    <location>
        <begin position="29"/>
        <end position="39"/>
    </location>
</feature>
<dbReference type="InterPro" id="IPR050546">
    <property type="entry name" value="Glycosyl_Hydrlase_16"/>
</dbReference>
<feature type="domain" description="GH16" evidence="3">
    <location>
        <begin position="123"/>
        <end position="468"/>
    </location>
</feature>
<dbReference type="EMBL" id="JAZHXI010000004">
    <property type="protein sequence ID" value="KAL2072786.1"/>
    <property type="molecule type" value="Genomic_DNA"/>
</dbReference>
<dbReference type="PROSITE" id="PS51762">
    <property type="entry name" value="GH16_2"/>
    <property type="match status" value="1"/>
</dbReference>
<evidence type="ECO:0000313" key="5">
    <source>
        <dbReference type="Proteomes" id="UP001595075"/>
    </source>
</evidence>
<dbReference type="PANTHER" id="PTHR10963">
    <property type="entry name" value="GLYCOSYL HYDROLASE-RELATED"/>
    <property type="match status" value="1"/>
</dbReference>
<accession>A0ABR4CTN5</accession>
<name>A0ABR4CTN5_9HELO</name>
<keyword evidence="2" id="KW-0472">Membrane</keyword>
<dbReference type="Gene3D" id="2.60.120.200">
    <property type="match status" value="1"/>
</dbReference>
<protein>
    <recommendedName>
        <fullName evidence="3">GH16 domain-containing protein</fullName>
    </recommendedName>
</protein>
<proteinExistence type="predicted"/>